<evidence type="ECO:0008006" key="3">
    <source>
        <dbReference type="Google" id="ProtNLM"/>
    </source>
</evidence>
<comment type="caution">
    <text evidence="1">The sequence shown here is derived from an EMBL/GenBank/DDBJ whole genome shotgun (WGS) entry which is preliminary data.</text>
</comment>
<reference evidence="1 2" key="1">
    <citation type="submission" date="2014-05" db="EMBL/GenBank/DDBJ databases">
        <title>Whole genome shotgun sequence of Rhizobium rhizogenes NBRC 13257.</title>
        <authorList>
            <person name="Katano-Makiyama Y."/>
            <person name="Hosoyama A."/>
            <person name="Hashimoto M."/>
            <person name="Hosoyama Y."/>
            <person name="Noguchi M."/>
            <person name="Tsuchikane K."/>
            <person name="Kimura A."/>
            <person name="Ohji S."/>
            <person name="Ichikawa N."/>
            <person name="Yamazoe A."/>
            <person name="Fujita N."/>
        </authorList>
    </citation>
    <scope>NUCLEOTIDE SEQUENCE [LARGE SCALE GENOMIC DNA]</scope>
    <source>
        <strain evidence="1 2">NBRC 13257</strain>
    </source>
</reference>
<dbReference type="Proteomes" id="UP000026941">
    <property type="component" value="Unassembled WGS sequence"/>
</dbReference>
<proteinExistence type="predicted"/>
<dbReference type="CDD" id="cd08054">
    <property type="entry name" value="gp6"/>
    <property type="match status" value="1"/>
</dbReference>
<accession>A0AA87QCI4</accession>
<dbReference type="InterPro" id="IPR006450">
    <property type="entry name" value="Phage_HK97_gp6-like"/>
</dbReference>
<evidence type="ECO:0000313" key="1">
    <source>
        <dbReference type="EMBL" id="GAJ95856.1"/>
    </source>
</evidence>
<dbReference type="AlphaFoldDB" id="A0AA87QCI4"/>
<dbReference type="NCBIfam" id="TIGR01560">
    <property type="entry name" value="put_DNA_pack"/>
    <property type="match status" value="1"/>
</dbReference>
<sequence>MSVVDLQTVKKAIRVFHNEDDELIMTYVEAAEKYLNRIGVAVAAPIDPDAKIAVLLLCGQLYQWREPVVDGIVKELPLSLRTFITALRGVQL</sequence>
<protein>
    <recommendedName>
        <fullName evidence="3">Phage gp6-like head-tail connector protein</fullName>
    </recommendedName>
</protein>
<dbReference type="RefSeq" id="WP_042475488.1">
    <property type="nucleotide sequence ID" value="NZ_BAYX01000014.1"/>
</dbReference>
<dbReference type="Gene3D" id="1.10.3230.30">
    <property type="entry name" value="Phage gp6-like head-tail connector protein"/>
    <property type="match status" value="1"/>
</dbReference>
<dbReference type="InterPro" id="IPR021146">
    <property type="entry name" value="Phage_gp6-like_head-tail"/>
</dbReference>
<dbReference type="Pfam" id="PF05135">
    <property type="entry name" value="Phage_connect_1"/>
    <property type="match status" value="1"/>
</dbReference>
<gene>
    <name evidence="1" type="ORF">RRH01S_14_00060</name>
</gene>
<dbReference type="EMBL" id="BAYX01000014">
    <property type="protein sequence ID" value="GAJ95856.1"/>
    <property type="molecule type" value="Genomic_DNA"/>
</dbReference>
<evidence type="ECO:0000313" key="2">
    <source>
        <dbReference type="Proteomes" id="UP000026941"/>
    </source>
</evidence>
<organism evidence="1 2">
    <name type="scientific">Rhizobium rhizogenes NBRC 13257</name>
    <dbReference type="NCBI Taxonomy" id="1220581"/>
    <lineage>
        <taxon>Bacteria</taxon>
        <taxon>Pseudomonadati</taxon>
        <taxon>Pseudomonadota</taxon>
        <taxon>Alphaproteobacteria</taxon>
        <taxon>Hyphomicrobiales</taxon>
        <taxon>Rhizobiaceae</taxon>
        <taxon>Rhizobium/Agrobacterium group</taxon>
        <taxon>Rhizobium</taxon>
    </lineage>
</organism>
<name>A0AA87QCI4_RHIRH</name>